<comment type="caution">
    <text evidence="4">The sequence shown here is derived from an EMBL/GenBank/DDBJ whole genome shotgun (WGS) entry which is preliminary data.</text>
</comment>
<dbReference type="InterPro" id="IPR029069">
    <property type="entry name" value="HotDog_dom_sf"/>
</dbReference>
<feature type="region of interest" description="Disordered" evidence="1">
    <location>
        <begin position="150"/>
        <end position="169"/>
    </location>
</feature>
<dbReference type="CDD" id="cd03440">
    <property type="entry name" value="hot_dog"/>
    <property type="match status" value="1"/>
</dbReference>
<evidence type="ECO:0000313" key="5">
    <source>
        <dbReference type="Proteomes" id="UP000223968"/>
    </source>
</evidence>
<dbReference type="Gene3D" id="2.40.160.210">
    <property type="entry name" value="Acyl-CoA thioesterase, double hotdog domain"/>
    <property type="match status" value="1"/>
</dbReference>
<dbReference type="InterPro" id="IPR049449">
    <property type="entry name" value="TesB_ACOT8-like_N"/>
</dbReference>
<dbReference type="InterPro" id="IPR042171">
    <property type="entry name" value="Acyl-CoA_hotdog"/>
</dbReference>
<dbReference type="AlphaFoldDB" id="A0A2B7Y2Z5"/>
<dbReference type="Pfam" id="PF20789">
    <property type="entry name" value="4HBT_3C"/>
    <property type="match status" value="1"/>
</dbReference>
<dbReference type="SUPFAM" id="SSF54637">
    <property type="entry name" value="Thioesterase/thiol ester dehydrase-isomerase"/>
    <property type="match status" value="2"/>
</dbReference>
<dbReference type="Pfam" id="PF13622">
    <property type="entry name" value="4HBT_3"/>
    <property type="match status" value="1"/>
</dbReference>
<feature type="domain" description="Acyl-CoA thioesterase-like C-terminal" evidence="3">
    <location>
        <begin position="178"/>
        <end position="321"/>
    </location>
</feature>
<feature type="domain" description="Acyl-CoA thioesterase-like N-terminal HotDog" evidence="2">
    <location>
        <begin position="30"/>
        <end position="111"/>
    </location>
</feature>
<evidence type="ECO:0000259" key="2">
    <source>
        <dbReference type="Pfam" id="PF13622"/>
    </source>
</evidence>
<dbReference type="InterPro" id="IPR049450">
    <property type="entry name" value="ACOT8-like_C"/>
</dbReference>
<dbReference type="OrthoDB" id="2532955at2759"/>
<dbReference type="InterPro" id="IPR052389">
    <property type="entry name" value="Sec_Metab_Biosynth-Assoc"/>
</dbReference>
<evidence type="ECO:0000259" key="3">
    <source>
        <dbReference type="Pfam" id="PF20789"/>
    </source>
</evidence>
<evidence type="ECO:0000313" key="4">
    <source>
        <dbReference type="EMBL" id="PGH15421.1"/>
    </source>
</evidence>
<gene>
    <name evidence="4" type="ORF">AJ79_02397</name>
</gene>
<dbReference type="Proteomes" id="UP000223968">
    <property type="component" value="Unassembled WGS sequence"/>
</dbReference>
<evidence type="ECO:0008006" key="6">
    <source>
        <dbReference type="Google" id="ProtNLM"/>
    </source>
</evidence>
<dbReference type="PANTHER" id="PTHR38110:SF3">
    <property type="entry name" value="THIOESTERASE-LIKE SUPERFAMILY-DOMAIN-CONTAINING PROTEIN"/>
    <property type="match status" value="1"/>
</dbReference>
<reference evidence="4 5" key="1">
    <citation type="submission" date="2017-10" db="EMBL/GenBank/DDBJ databases">
        <title>Comparative genomics in systemic dimorphic fungi from Ajellomycetaceae.</title>
        <authorList>
            <person name="Munoz J.F."/>
            <person name="Mcewen J.G."/>
            <person name="Clay O.K."/>
            <person name="Cuomo C.A."/>
        </authorList>
    </citation>
    <scope>NUCLEOTIDE SEQUENCE [LARGE SCALE GENOMIC DNA]</scope>
    <source>
        <strain evidence="4 5">UAMH5409</strain>
    </source>
</reference>
<dbReference type="PANTHER" id="PTHR38110">
    <property type="entry name" value="CHROMOSOME 23, WHOLE GENOME SHOTGUN SEQUENCE"/>
    <property type="match status" value="1"/>
</dbReference>
<organism evidence="4 5">
    <name type="scientific">Helicocarpus griseus UAMH5409</name>
    <dbReference type="NCBI Taxonomy" id="1447875"/>
    <lineage>
        <taxon>Eukaryota</taxon>
        <taxon>Fungi</taxon>
        <taxon>Dikarya</taxon>
        <taxon>Ascomycota</taxon>
        <taxon>Pezizomycotina</taxon>
        <taxon>Eurotiomycetes</taxon>
        <taxon>Eurotiomycetidae</taxon>
        <taxon>Onygenales</taxon>
        <taxon>Ajellomycetaceae</taxon>
        <taxon>Helicocarpus</taxon>
    </lineage>
</organism>
<accession>A0A2B7Y2Z5</accession>
<keyword evidence="5" id="KW-1185">Reference proteome</keyword>
<sequence>MTAPVHTREFEDAIRITPLSSHTYSADLSTQWSVGSAPNGGYIAAILHRLSTTHFKNTHPARHSAQPMPISMQLSFIRRSAVGPAYLTVRDIKLGARTSTIQVTMSQANPPASPTSPDKLDGSNIKVAGYITISDPVSEAGVTTPCSWKVHPPPPDSKPPQLSSAQDAQPIANSPWKKTIMKHAEFRRASANTELWEPVDPRLDERRAISDQWSRLRPLGQKGGLGRWTNESVAYLVDIFPVALGNLEDLTVKDMGVDPPYWFPTIALNIDFKKPLLSGGLEWLYSRITTKAIRNGRTDIEVVVLDEQGEVVALATQLGLIIPSTRNTGGKQKAANQPKNANL</sequence>
<proteinExistence type="predicted"/>
<evidence type="ECO:0000256" key="1">
    <source>
        <dbReference type="SAM" id="MobiDB-lite"/>
    </source>
</evidence>
<protein>
    <recommendedName>
        <fullName evidence="6">Thioesterase domain-containing protein</fullName>
    </recommendedName>
</protein>
<name>A0A2B7Y2Z5_9EURO</name>
<dbReference type="STRING" id="1447875.A0A2B7Y2Z5"/>
<dbReference type="EMBL" id="PDNB01000025">
    <property type="protein sequence ID" value="PGH15421.1"/>
    <property type="molecule type" value="Genomic_DNA"/>
</dbReference>